<dbReference type="Proteomes" id="UP001178461">
    <property type="component" value="Chromosome 16"/>
</dbReference>
<accession>A0AA35PU58</accession>
<organism evidence="2 3">
    <name type="scientific">Podarcis lilfordi</name>
    <name type="common">Lilford's wall lizard</name>
    <dbReference type="NCBI Taxonomy" id="74358"/>
    <lineage>
        <taxon>Eukaryota</taxon>
        <taxon>Metazoa</taxon>
        <taxon>Chordata</taxon>
        <taxon>Craniata</taxon>
        <taxon>Vertebrata</taxon>
        <taxon>Euteleostomi</taxon>
        <taxon>Lepidosauria</taxon>
        <taxon>Squamata</taxon>
        <taxon>Bifurcata</taxon>
        <taxon>Unidentata</taxon>
        <taxon>Episquamata</taxon>
        <taxon>Laterata</taxon>
        <taxon>Lacertibaenia</taxon>
        <taxon>Lacertidae</taxon>
        <taxon>Podarcis</taxon>
    </lineage>
</organism>
<dbReference type="AlphaFoldDB" id="A0AA35PU58"/>
<feature type="compositionally biased region" description="Polar residues" evidence="1">
    <location>
        <begin position="76"/>
        <end position="92"/>
    </location>
</feature>
<reference evidence="2" key="1">
    <citation type="submission" date="2022-12" db="EMBL/GenBank/DDBJ databases">
        <authorList>
            <person name="Alioto T."/>
            <person name="Alioto T."/>
            <person name="Gomez Garrido J."/>
        </authorList>
    </citation>
    <scope>NUCLEOTIDE SEQUENCE</scope>
</reference>
<evidence type="ECO:0000256" key="1">
    <source>
        <dbReference type="SAM" id="MobiDB-lite"/>
    </source>
</evidence>
<protein>
    <submittedName>
        <fullName evidence="2">Uncharacterized protein</fullName>
    </submittedName>
</protein>
<feature type="compositionally biased region" description="Basic and acidic residues" evidence="1">
    <location>
        <begin position="157"/>
        <end position="169"/>
    </location>
</feature>
<feature type="compositionally biased region" description="Basic and acidic residues" evidence="1">
    <location>
        <begin position="262"/>
        <end position="272"/>
    </location>
</feature>
<feature type="region of interest" description="Disordered" evidence="1">
    <location>
        <begin position="76"/>
        <end position="97"/>
    </location>
</feature>
<feature type="region of interest" description="Disordered" evidence="1">
    <location>
        <begin position="109"/>
        <end position="322"/>
    </location>
</feature>
<evidence type="ECO:0000313" key="2">
    <source>
        <dbReference type="EMBL" id="CAI5798053.1"/>
    </source>
</evidence>
<feature type="compositionally biased region" description="Basic and acidic residues" evidence="1">
    <location>
        <begin position="120"/>
        <end position="141"/>
    </location>
</feature>
<evidence type="ECO:0000313" key="3">
    <source>
        <dbReference type="Proteomes" id="UP001178461"/>
    </source>
</evidence>
<keyword evidence="3" id="KW-1185">Reference proteome</keyword>
<gene>
    <name evidence="2" type="ORF">PODLI_1B012025</name>
</gene>
<proteinExistence type="predicted"/>
<dbReference type="EMBL" id="OX395143">
    <property type="protein sequence ID" value="CAI5798053.1"/>
    <property type="molecule type" value="Genomic_DNA"/>
</dbReference>
<sequence>MSVRWNGRSLAYSPQGRSQAAMLFRDTAASWGQRGPLGMSSGGSGLDTAEADLEHWVAESASKALLRQQGMQLKQCQDAPTTVQSEDLSQVPPNRFPGLLQEDETAIIHEPSKILGQEEILGRDGQEDGNLGEKEEQEKGRGGGSEVGEAAGSLDLGWDKMSGDHRSPRETPAQDEEEPLESGRAEVLEPAQGEQEGGIHVARESRTGEVNNTPGSLGKTQNVQESRESTAELEAQVEAVKLDIGYGNGQGRSRSEGEEEGGTSRDYGEPDRAGGSGDEQGGPERDTESQEGARSPEEDVASINTGPEQFSLEPRICSTLEQ</sequence>
<name>A0AA35PU58_9SAUR</name>
<feature type="compositionally biased region" description="Polar residues" evidence="1">
    <location>
        <begin position="208"/>
        <end position="224"/>
    </location>
</feature>